<keyword evidence="5 11" id="KW-1133">Transmembrane helix</keyword>
<feature type="transmembrane region" description="Helical" evidence="11">
    <location>
        <begin position="691"/>
        <end position="710"/>
    </location>
</feature>
<feature type="transmembrane region" description="Helical" evidence="11">
    <location>
        <begin position="614"/>
        <end position="635"/>
    </location>
</feature>
<feature type="transmembrane region" description="Helical" evidence="11">
    <location>
        <begin position="576"/>
        <end position="602"/>
    </location>
</feature>
<keyword evidence="3 11" id="KW-0812">Transmembrane</keyword>
<gene>
    <name evidence="13" type="primary">Casr_4</name>
    <name evidence="13" type="ORF">GTO93_0005890</name>
</gene>
<dbReference type="Gene3D" id="3.40.50.2300">
    <property type="match status" value="2"/>
</dbReference>
<dbReference type="Pfam" id="PF00003">
    <property type="entry name" value="7tm_3"/>
    <property type="match status" value="1"/>
</dbReference>
<evidence type="ECO:0000256" key="6">
    <source>
        <dbReference type="ARBA" id="ARBA00023040"/>
    </source>
</evidence>
<feature type="non-terminal residue" evidence="13">
    <location>
        <position position="1"/>
    </location>
</feature>
<evidence type="ECO:0000256" key="9">
    <source>
        <dbReference type="ARBA" id="ARBA00023180"/>
    </source>
</evidence>
<dbReference type="InterPro" id="IPR038550">
    <property type="entry name" value="GPCR_3_9-Cys_sf"/>
</dbReference>
<dbReference type="InterPro" id="IPR017979">
    <property type="entry name" value="GPCR_3_CS"/>
</dbReference>
<evidence type="ECO:0000313" key="14">
    <source>
        <dbReference type="Proteomes" id="UP001166093"/>
    </source>
</evidence>
<feature type="transmembrane region" description="Helical" evidence="11">
    <location>
        <begin position="771"/>
        <end position="791"/>
    </location>
</feature>
<comment type="caution">
    <text evidence="13">The sequence shown here is derived from an EMBL/GenBank/DDBJ whole genome shotgun (WGS) entry which is preliminary data.</text>
</comment>
<dbReference type="PROSITE" id="PS00981">
    <property type="entry name" value="G_PROTEIN_RECEP_F3_3"/>
    <property type="match status" value="1"/>
</dbReference>
<dbReference type="PANTHER" id="PTHR24061:SF504">
    <property type="entry name" value="EXTRACELLULAR CALCIUM-SENSING RECEPTOR ISOFORM X2-RELATED"/>
    <property type="match status" value="1"/>
</dbReference>
<dbReference type="EMBL" id="JAAWVQ010106846">
    <property type="protein sequence ID" value="MBN3281234.1"/>
    <property type="molecule type" value="Genomic_DNA"/>
</dbReference>
<comment type="subcellular location">
    <subcellularLocation>
        <location evidence="1">Cell membrane</location>
        <topology evidence="1">Multi-pass membrane protein</topology>
    </subcellularLocation>
</comment>
<evidence type="ECO:0000256" key="3">
    <source>
        <dbReference type="ARBA" id="ARBA00022692"/>
    </source>
</evidence>
<keyword evidence="4" id="KW-0732">Signal</keyword>
<keyword evidence="7 11" id="KW-0472">Membrane</keyword>
<dbReference type="InterPro" id="IPR000337">
    <property type="entry name" value="GPCR_3"/>
</dbReference>
<dbReference type="Pfam" id="PF07562">
    <property type="entry name" value="NCD3G"/>
    <property type="match status" value="1"/>
</dbReference>
<evidence type="ECO:0000256" key="5">
    <source>
        <dbReference type="ARBA" id="ARBA00022989"/>
    </source>
</evidence>
<feature type="transmembrane region" description="Helical" evidence="11">
    <location>
        <begin position="803"/>
        <end position="826"/>
    </location>
</feature>
<reference evidence="13" key="1">
    <citation type="journal article" date="2021" name="Cell">
        <title>Tracing the genetic footprints of vertebrate landing in non-teleost ray-finned fishes.</title>
        <authorList>
            <person name="Bi X."/>
            <person name="Wang K."/>
            <person name="Yang L."/>
            <person name="Pan H."/>
            <person name="Jiang H."/>
            <person name="Wei Q."/>
            <person name="Fang M."/>
            <person name="Yu H."/>
            <person name="Zhu C."/>
            <person name="Cai Y."/>
            <person name="He Y."/>
            <person name="Gan X."/>
            <person name="Zeng H."/>
            <person name="Yu D."/>
            <person name="Zhu Y."/>
            <person name="Jiang H."/>
            <person name="Qiu Q."/>
            <person name="Yang H."/>
            <person name="Zhang Y.E."/>
            <person name="Wang W."/>
            <person name="Zhu M."/>
            <person name="He S."/>
            <person name="Zhang G."/>
        </authorList>
    </citation>
    <scope>NUCLEOTIDE SEQUENCE</scope>
    <source>
        <strain evidence="13">Pddl_001</strain>
    </source>
</reference>
<keyword evidence="8" id="KW-0675">Receptor</keyword>
<dbReference type="Gene3D" id="2.10.50.30">
    <property type="entry name" value="GPCR, family 3, nine cysteines domain"/>
    <property type="match status" value="1"/>
</dbReference>
<evidence type="ECO:0000256" key="4">
    <source>
        <dbReference type="ARBA" id="ARBA00022729"/>
    </source>
</evidence>
<dbReference type="InterPro" id="IPR000068">
    <property type="entry name" value="GPCR_3_Ca_sens_rcpt-rel"/>
</dbReference>
<dbReference type="PRINTS" id="PR01535">
    <property type="entry name" value="VOMERONASL2R"/>
</dbReference>
<evidence type="ECO:0000256" key="10">
    <source>
        <dbReference type="ARBA" id="ARBA00023224"/>
    </source>
</evidence>
<keyword evidence="14" id="KW-1185">Reference proteome</keyword>
<keyword evidence="6" id="KW-0297">G-protein coupled receptor</keyword>
<proteinExistence type="predicted"/>
<dbReference type="PRINTS" id="PR00248">
    <property type="entry name" value="GPCRMGR"/>
</dbReference>
<keyword evidence="10" id="KW-0807">Transducer</keyword>
<keyword evidence="2" id="KW-1003">Cell membrane</keyword>
<dbReference type="Proteomes" id="UP001166093">
    <property type="component" value="Unassembled WGS sequence"/>
</dbReference>
<feature type="transmembrane region" description="Helical" evidence="11">
    <location>
        <begin position="736"/>
        <end position="759"/>
    </location>
</feature>
<dbReference type="SUPFAM" id="SSF53822">
    <property type="entry name" value="Periplasmic binding protein-like I"/>
    <property type="match status" value="1"/>
</dbReference>
<sequence>ACTLQGNFELPGLLEDGDVIIGGLFPMHYRVVVPELNYTYKPAASACQGFDSRSFRWAQTMRFAIKEINENPSLLPNITLGYKIYDSCTTHVAALRATLSVLNGRKEVSSMMCSGASPVKAIIGDSGSSQSIIVSRTLQPFKIPMISYIATCSCLSNRNEYPNFFRTVPNDNYQVKAIVQLVKHFGWTWVGAVSEEGDYGRYAFQALIEEFKKNGICLAYYEVIPKVYSRKRILEILDIMKKSSAKVVISFAGGGDLYPFVTEYVRQNITGIQWIASEAWITDSLFSSREFYPSLGGTIGFAIRKGEIPGLKDFLLKVHPSLYPDNALVKELWSTMFGCTFQPSNTTGQSVRVLPLCTGHESLKEKYNEYTDVASPRISYNVYKAVYAVAHSLHNLINCELEKGPFDNFTCADISNIKPFQLQQYIQKVSFTNSLGEKISFDVNGDPIASYDIMNWQRRADGNIWFATVGLYDASEGVGNELVIHEEAIIWNSNQTKARCKQPLLSSFESCPPGTRKAVQKGKPVCCFDCIPCADGEISNQTDSIDCVKCSLEHRSNEQKDGCILKDIEFLSFAEIMGILLAIFSLIGACLTAAIAIVFFLYRDTPIVRANNSELSFLLLFSLALCFLCALTFIGQPSEWSCMLRHTAFGITFVLCISCVLGKTIVVLMAFRSTLPGNNMMKWFGPAQQRLSVFAFTFIQALICTLWLTLSPPFPNKNIRSYKDRIILECDLGSAAAFYAVLGYIGFLAAMCFVLAFLARKLPDNFNEAKYITFSMLIFCAVWITFIPAYISSPGKYTVAVEIFAILASSFGLLFCIFVPKCYIILLKPEKNTKKHLMGK</sequence>
<evidence type="ECO:0000313" key="13">
    <source>
        <dbReference type="EMBL" id="MBN3281234.1"/>
    </source>
</evidence>
<dbReference type="InterPro" id="IPR004073">
    <property type="entry name" value="GPCR_3_vmron_rcpt_2"/>
</dbReference>
<feature type="transmembrane region" description="Helical" evidence="11">
    <location>
        <begin position="647"/>
        <end position="671"/>
    </location>
</feature>
<evidence type="ECO:0000256" key="11">
    <source>
        <dbReference type="SAM" id="Phobius"/>
    </source>
</evidence>
<feature type="non-terminal residue" evidence="13">
    <location>
        <position position="840"/>
    </location>
</feature>
<evidence type="ECO:0000256" key="8">
    <source>
        <dbReference type="ARBA" id="ARBA00023170"/>
    </source>
</evidence>
<accession>A0ABS2Y471</accession>
<dbReference type="PANTHER" id="PTHR24061">
    <property type="entry name" value="CALCIUM-SENSING RECEPTOR-RELATED"/>
    <property type="match status" value="1"/>
</dbReference>
<dbReference type="PROSITE" id="PS50259">
    <property type="entry name" value="G_PROTEIN_RECEP_F3_4"/>
    <property type="match status" value="1"/>
</dbReference>
<evidence type="ECO:0000256" key="2">
    <source>
        <dbReference type="ARBA" id="ARBA00022475"/>
    </source>
</evidence>
<dbReference type="InterPro" id="IPR011500">
    <property type="entry name" value="GPCR_3_9-Cys_dom"/>
</dbReference>
<dbReference type="CDD" id="cd06364">
    <property type="entry name" value="PBP1_CaSR"/>
    <property type="match status" value="1"/>
</dbReference>
<dbReference type="CDD" id="cd15283">
    <property type="entry name" value="7tmC_V2R_pheromone"/>
    <property type="match status" value="1"/>
</dbReference>
<protein>
    <submittedName>
        <fullName evidence="13">CASR protein</fullName>
    </submittedName>
</protein>
<dbReference type="InterPro" id="IPR017978">
    <property type="entry name" value="GPCR_3_C"/>
</dbReference>
<organism evidence="13 14">
    <name type="scientific">Polyodon spathula</name>
    <name type="common">North American paddlefish</name>
    <name type="synonym">Squalus spathula</name>
    <dbReference type="NCBI Taxonomy" id="7913"/>
    <lineage>
        <taxon>Eukaryota</taxon>
        <taxon>Metazoa</taxon>
        <taxon>Chordata</taxon>
        <taxon>Craniata</taxon>
        <taxon>Vertebrata</taxon>
        <taxon>Euteleostomi</taxon>
        <taxon>Actinopterygii</taxon>
        <taxon>Chondrostei</taxon>
        <taxon>Acipenseriformes</taxon>
        <taxon>Polyodontidae</taxon>
        <taxon>Polyodon</taxon>
    </lineage>
</organism>
<dbReference type="InterPro" id="IPR001828">
    <property type="entry name" value="ANF_lig-bd_rcpt"/>
</dbReference>
<keyword evidence="9" id="KW-0325">Glycoprotein</keyword>
<dbReference type="InterPro" id="IPR028082">
    <property type="entry name" value="Peripla_BP_I"/>
</dbReference>
<evidence type="ECO:0000256" key="7">
    <source>
        <dbReference type="ARBA" id="ARBA00023136"/>
    </source>
</evidence>
<evidence type="ECO:0000256" key="1">
    <source>
        <dbReference type="ARBA" id="ARBA00004651"/>
    </source>
</evidence>
<evidence type="ECO:0000259" key="12">
    <source>
        <dbReference type="PROSITE" id="PS50259"/>
    </source>
</evidence>
<name>A0ABS2Y471_POLSP</name>
<feature type="domain" description="G-protein coupled receptors family 3 profile" evidence="12">
    <location>
        <begin position="577"/>
        <end position="840"/>
    </location>
</feature>
<dbReference type="Pfam" id="PF01094">
    <property type="entry name" value="ANF_receptor"/>
    <property type="match status" value="1"/>
</dbReference>